<dbReference type="Pfam" id="PF12464">
    <property type="entry name" value="Mac"/>
    <property type="match status" value="1"/>
</dbReference>
<evidence type="ECO:0000256" key="4">
    <source>
        <dbReference type="ARBA" id="ARBA00023315"/>
    </source>
</evidence>
<dbReference type="AlphaFoldDB" id="A0A0D8IZL4"/>
<dbReference type="EMBL" id="JXXK01000014">
    <property type="protein sequence ID" value="KJF39716.1"/>
    <property type="molecule type" value="Genomic_DNA"/>
</dbReference>
<keyword evidence="2 5" id="KW-0808">Transferase</keyword>
<dbReference type="Pfam" id="PF00132">
    <property type="entry name" value="Hexapep"/>
    <property type="match status" value="1"/>
</dbReference>
<keyword evidence="3" id="KW-0677">Repeat</keyword>
<evidence type="ECO:0000313" key="7">
    <source>
        <dbReference type="EMBL" id="KJF39716.1"/>
    </source>
</evidence>
<dbReference type="PANTHER" id="PTHR43017:SF1">
    <property type="entry name" value="ACETYLTRANSFERASE YJL218W-RELATED"/>
    <property type="match status" value="1"/>
</dbReference>
<evidence type="ECO:0000256" key="1">
    <source>
        <dbReference type="ARBA" id="ARBA00007274"/>
    </source>
</evidence>
<dbReference type="Gene3D" id="2.160.10.10">
    <property type="entry name" value="Hexapeptide repeat proteins"/>
    <property type="match status" value="1"/>
</dbReference>
<dbReference type="InterPro" id="IPR039369">
    <property type="entry name" value="LacA-like"/>
</dbReference>
<dbReference type="InterPro" id="IPR018357">
    <property type="entry name" value="Hexapep_transf_CS"/>
</dbReference>
<dbReference type="GeneID" id="42857091"/>
<keyword evidence="8" id="KW-1185">Reference proteome</keyword>
<dbReference type="CDD" id="cd03357">
    <property type="entry name" value="LbH_MAT_GAT"/>
    <property type="match status" value="1"/>
</dbReference>
<dbReference type="RefSeq" id="WP_050005528.1">
    <property type="nucleotide sequence ID" value="NZ_CAUEXJ010000018.1"/>
</dbReference>
<keyword evidence="4 5" id="KW-0012">Acyltransferase</keyword>
<dbReference type="EC" id="2.3.1.-" evidence="5"/>
<organism evidence="7 8">
    <name type="scientific">Ruthenibacterium lactatiformans</name>
    <dbReference type="NCBI Taxonomy" id="1550024"/>
    <lineage>
        <taxon>Bacteria</taxon>
        <taxon>Bacillati</taxon>
        <taxon>Bacillota</taxon>
        <taxon>Clostridia</taxon>
        <taxon>Eubacteriales</taxon>
        <taxon>Oscillospiraceae</taxon>
        <taxon>Ruthenibacterium</taxon>
    </lineage>
</organism>
<dbReference type="InterPro" id="IPR011004">
    <property type="entry name" value="Trimer_LpxA-like_sf"/>
</dbReference>
<dbReference type="Proteomes" id="UP000032483">
    <property type="component" value="Unassembled WGS sequence"/>
</dbReference>
<feature type="domain" description="Maltose/galactoside acetyltransferase" evidence="6">
    <location>
        <begin position="4"/>
        <end position="58"/>
    </location>
</feature>
<evidence type="ECO:0000313" key="8">
    <source>
        <dbReference type="Proteomes" id="UP000032483"/>
    </source>
</evidence>
<name>A0A0D8IZL4_9FIRM</name>
<dbReference type="PATRIC" id="fig|1550024.3.peg.2487"/>
<gene>
    <name evidence="7" type="ORF">TQ39_10910</name>
</gene>
<dbReference type="PROSITE" id="PS00101">
    <property type="entry name" value="HEXAPEP_TRANSFERASES"/>
    <property type="match status" value="1"/>
</dbReference>
<reference evidence="7" key="1">
    <citation type="submission" date="2015-02" db="EMBL/GenBank/DDBJ databases">
        <title>A novel member of the family Ruminococcaceae isolated from human feces.</title>
        <authorList>
            <person name="Shkoporov A.N."/>
            <person name="Chaplin A.V."/>
            <person name="Motuzova O.V."/>
            <person name="Kafarskaia L.I."/>
            <person name="Khokhlova E.V."/>
            <person name="Efimov B.A."/>
        </authorList>
    </citation>
    <scope>NUCLEOTIDE SEQUENCE [LARGE SCALE GENOMIC DNA]</scope>
    <source>
        <strain evidence="7">585-1</strain>
    </source>
</reference>
<dbReference type="InterPro" id="IPR001451">
    <property type="entry name" value="Hexapep"/>
</dbReference>
<evidence type="ECO:0000256" key="3">
    <source>
        <dbReference type="ARBA" id="ARBA00022737"/>
    </source>
</evidence>
<protein>
    <recommendedName>
        <fullName evidence="5">Acetyltransferase</fullName>
        <ecNumber evidence="5">2.3.1.-</ecNumber>
    </recommendedName>
</protein>
<dbReference type="FunFam" id="2.160.10.10:FF:000008">
    <property type="entry name" value="Maltose O-acetyltransferase"/>
    <property type="match status" value="1"/>
</dbReference>
<evidence type="ECO:0000259" key="6">
    <source>
        <dbReference type="SMART" id="SM01266"/>
    </source>
</evidence>
<dbReference type="SMART" id="SM01266">
    <property type="entry name" value="Mac"/>
    <property type="match status" value="1"/>
</dbReference>
<evidence type="ECO:0000256" key="5">
    <source>
        <dbReference type="RuleBase" id="RU367021"/>
    </source>
</evidence>
<dbReference type="InterPro" id="IPR024688">
    <property type="entry name" value="Mac_dom"/>
</dbReference>
<dbReference type="PANTHER" id="PTHR43017">
    <property type="entry name" value="GALACTOSIDE O-ACETYLTRANSFERASE"/>
    <property type="match status" value="1"/>
</dbReference>
<sequence>MTQKERMLAGLPYKAWMDGLPEERARAQRACWEFNRLPPDARAERTALLRGLFGRTGEHLHIEEPFHCDLGYNIEVGEWFYANYNCVILDVCRVTIGDNVMFAPNVAIYAAGHPVHPAARNSGYEYGQPVAIGNNVWLGGNTVVTPGVTIGDNVVVGAGSVVTRDIPANVVAAGNPCRVLRAITEADADYYFKDRKFDVDWHAEL</sequence>
<accession>A0A0D8IZL4</accession>
<comment type="similarity">
    <text evidence="1 5">Belongs to the transferase hexapeptide repeat family.</text>
</comment>
<evidence type="ECO:0000256" key="2">
    <source>
        <dbReference type="ARBA" id="ARBA00022679"/>
    </source>
</evidence>
<dbReference type="GO" id="GO:0008870">
    <property type="term" value="F:galactoside O-acetyltransferase activity"/>
    <property type="evidence" value="ECO:0007669"/>
    <property type="project" value="TreeGrafter"/>
</dbReference>
<dbReference type="SUPFAM" id="SSF51161">
    <property type="entry name" value="Trimeric LpxA-like enzymes"/>
    <property type="match status" value="1"/>
</dbReference>
<proteinExistence type="inferred from homology"/>
<comment type="caution">
    <text evidence="7">The sequence shown here is derived from an EMBL/GenBank/DDBJ whole genome shotgun (WGS) entry which is preliminary data.</text>
</comment>